<dbReference type="AlphaFoldDB" id="A0AAJ8BPK9"/>
<dbReference type="KEGG" id="ang:An11g00820"/>
<reference evidence="2" key="2">
    <citation type="submission" date="2025-08" db="UniProtKB">
        <authorList>
            <consortium name="RefSeq"/>
        </authorList>
    </citation>
    <scope>IDENTIFICATION</scope>
</reference>
<dbReference type="GeneID" id="84592174"/>
<sequence>MTSFGRVLQQLTVRQARSRYRLTGPENAVPLPPYTACQTCSSHGTAACACNIHGIGTTARRIETRDIIRVYGSSKDNRFGVPTFLSPSAGPGRSFTPSPELRAMRYDAQRDLGRLQYAT</sequence>
<protein>
    <submittedName>
        <fullName evidence="2">Uncharacterized protein</fullName>
    </submittedName>
</protein>
<evidence type="ECO:0000256" key="1">
    <source>
        <dbReference type="SAM" id="MobiDB-lite"/>
    </source>
</evidence>
<accession>A0AAJ8BPK9</accession>
<name>A0AAJ8BPK9_ASPNG</name>
<dbReference type="VEuPathDB" id="FungiDB:An11g00820"/>
<dbReference type="RefSeq" id="XP_059601527.1">
    <property type="nucleotide sequence ID" value="XM_059750026.1"/>
</dbReference>
<evidence type="ECO:0000313" key="2">
    <source>
        <dbReference type="RefSeq" id="XP_059601527.1"/>
    </source>
</evidence>
<feature type="region of interest" description="Disordered" evidence="1">
    <location>
        <begin position="82"/>
        <end position="103"/>
    </location>
</feature>
<proteinExistence type="predicted"/>
<organism evidence="2">
    <name type="scientific">Aspergillus niger</name>
    <dbReference type="NCBI Taxonomy" id="5061"/>
    <lineage>
        <taxon>Eukaryota</taxon>
        <taxon>Fungi</taxon>
        <taxon>Dikarya</taxon>
        <taxon>Ascomycota</taxon>
        <taxon>Pezizomycotina</taxon>
        <taxon>Eurotiomycetes</taxon>
        <taxon>Eurotiomycetidae</taxon>
        <taxon>Eurotiales</taxon>
        <taxon>Aspergillaceae</taxon>
        <taxon>Aspergillus</taxon>
        <taxon>Aspergillus subgen. Circumdati</taxon>
    </lineage>
</organism>
<gene>
    <name evidence="2" type="ORF">An11g00820</name>
</gene>
<reference evidence="2" key="1">
    <citation type="submission" date="2025-02" db="EMBL/GenBank/DDBJ databases">
        <authorList>
            <consortium name="NCBI Genome Project"/>
        </authorList>
    </citation>
    <scope>NUCLEOTIDE SEQUENCE</scope>
</reference>